<accession>A0A369BB35</accession>
<comment type="caution">
    <text evidence="5">The sequence shown here is derived from an EMBL/GenBank/DDBJ whole genome shotgun (WGS) entry which is preliminary data.</text>
</comment>
<keyword evidence="3" id="KW-0804">Transcription</keyword>
<evidence type="ECO:0000256" key="2">
    <source>
        <dbReference type="ARBA" id="ARBA00023125"/>
    </source>
</evidence>
<dbReference type="Proteomes" id="UP000253090">
    <property type="component" value="Unassembled WGS sequence"/>
</dbReference>
<gene>
    <name evidence="5" type="ORF">DFP94_108169</name>
</gene>
<name>A0A369BB35_9BACL</name>
<dbReference type="Gene3D" id="1.10.10.60">
    <property type="entry name" value="Homeodomain-like"/>
    <property type="match status" value="2"/>
</dbReference>
<dbReference type="EMBL" id="QPJW01000008">
    <property type="protein sequence ID" value="RCX17808.1"/>
    <property type="molecule type" value="Genomic_DNA"/>
</dbReference>
<dbReference type="Pfam" id="PF12833">
    <property type="entry name" value="HTH_18"/>
    <property type="match status" value="1"/>
</dbReference>
<dbReference type="InterPro" id="IPR009057">
    <property type="entry name" value="Homeodomain-like_sf"/>
</dbReference>
<evidence type="ECO:0000313" key="6">
    <source>
        <dbReference type="Proteomes" id="UP000253090"/>
    </source>
</evidence>
<dbReference type="PROSITE" id="PS01124">
    <property type="entry name" value="HTH_ARAC_FAMILY_2"/>
    <property type="match status" value="1"/>
</dbReference>
<keyword evidence="2" id="KW-0238">DNA-binding</keyword>
<dbReference type="SMART" id="SM00342">
    <property type="entry name" value="HTH_ARAC"/>
    <property type="match status" value="1"/>
</dbReference>
<protein>
    <submittedName>
        <fullName evidence="5">AraC family L-rhamnose operon regulatory protein RhaS</fullName>
    </submittedName>
</protein>
<dbReference type="InterPro" id="IPR018060">
    <property type="entry name" value="HTH_AraC"/>
</dbReference>
<dbReference type="PANTHER" id="PTHR43280:SF2">
    <property type="entry name" value="HTH-TYPE TRANSCRIPTIONAL REGULATOR EXSA"/>
    <property type="match status" value="1"/>
</dbReference>
<keyword evidence="1" id="KW-0805">Transcription regulation</keyword>
<evidence type="ECO:0000259" key="4">
    <source>
        <dbReference type="PROSITE" id="PS01124"/>
    </source>
</evidence>
<feature type="domain" description="HTH araC/xylS-type" evidence="4">
    <location>
        <begin position="221"/>
        <end position="319"/>
    </location>
</feature>
<reference evidence="5 6" key="1">
    <citation type="submission" date="2018-07" db="EMBL/GenBank/DDBJ databases">
        <title>Genomic Encyclopedia of Type Strains, Phase III (KMG-III): the genomes of soil and plant-associated and newly described type strains.</title>
        <authorList>
            <person name="Whitman W."/>
        </authorList>
    </citation>
    <scope>NUCLEOTIDE SEQUENCE [LARGE SCALE GENOMIC DNA]</scope>
    <source>
        <strain evidence="5 6">CECT 8333</strain>
    </source>
</reference>
<proteinExistence type="predicted"/>
<dbReference type="PANTHER" id="PTHR43280">
    <property type="entry name" value="ARAC-FAMILY TRANSCRIPTIONAL REGULATOR"/>
    <property type="match status" value="1"/>
</dbReference>
<evidence type="ECO:0000313" key="5">
    <source>
        <dbReference type="EMBL" id="RCX17808.1"/>
    </source>
</evidence>
<organism evidence="5 6">
    <name type="scientific">Fontibacillus phaseoli</name>
    <dbReference type="NCBI Taxonomy" id="1416533"/>
    <lineage>
        <taxon>Bacteria</taxon>
        <taxon>Bacillati</taxon>
        <taxon>Bacillota</taxon>
        <taxon>Bacilli</taxon>
        <taxon>Bacillales</taxon>
        <taxon>Paenibacillaceae</taxon>
        <taxon>Fontibacillus</taxon>
    </lineage>
</organism>
<keyword evidence="6" id="KW-1185">Reference proteome</keyword>
<dbReference type="OrthoDB" id="9778008at2"/>
<dbReference type="GO" id="GO:0043565">
    <property type="term" value="F:sequence-specific DNA binding"/>
    <property type="evidence" value="ECO:0007669"/>
    <property type="project" value="InterPro"/>
</dbReference>
<dbReference type="SUPFAM" id="SSF46689">
    <property type="entry name" value="Homeodomain-like"/>
    <property type="match status" value="2"/>
</dbReference>
<dbReference type="AlphaFoldDB" id="A0A369BB35"/>
<dbReference type="GO" id="GO:0003700">
    <property type="term" value="F:DNA-binding transcription factor activity"/>
    <property type="evidence" value="ECO:0007669"/>
    <property type="project" value="InterPro"/>
</dbReference>
<sequence>MEGYVILKGEEVLFVMMPFTEGKIHYPGYRLGMSYCPEAPLSGDGDELSGYRLVLVLEGAGIMQIGELAYPVMGSAIYCFHDRETVTLPSKARIAGKALFFQPGVLNERLNGLLPGGESVGHACAEKEIASTDVQDLWVLEPFLDRGQGYYGGIPLDPSVARHADELLKEIGYNLHFQPDAHWPCRSRSYLLELLFLIRRIYQQTTFSPAIIPSEVPESVKPVLEYLHTHYTEKIRLEDLTSRFHVNKTTLNEQFKKSTGLSLIAYLNKIRMQMADSMLRNTTLPTTEIMERIGFADDAHFLRNFRKYSGYSPAEFRNAYCWMLNKNS</sequence>
<evidence type="ECO:0000256" key="3">
    <source>
        <dbReference type="ARBA" id="ARBA00023163"/>
    </source>
</evidence>
<evidence type="ECO:0000256" key="1">
    <source>
        <dbReference type="ARBA" id="ARBA00023015"/>
    </source>
</evidence>